<reference evidence="2 3" key="1">
    <citation type="submission" date="2018-02" db="EMBL/GenBank/DDBJ databases">
        <title>The genomes of Aspergillus section Nigri reveals drivers in fungal speciation.</title>
        <authorList>
            <consortium name="DOE Joint Genome Institute"/>
            <person name="Vesth T.C."/>
            <person name="Nybo J."/>
            <person name="Theobald S."/>
            <person name="Brandl J."/>
            <person name="Frisvad J.C."/>
            <person name="Nielsen K.F."/>
            <person name="Lyhne E.K."/>
            <person name="Kogle M.E."/>
            <person name="Kuo A."/>
            <person name="Riley R."/>
            <person name="Clum A."/>
            <person name="Nolan M."/>
            <person name="Lipzen A."/>
            <person name="Salamov A."/>
            <person name="Henrissat B."/>
            <person name="Wiebenga A."/>
            <person name="De vries R.P."/>
            <person name="Grigoriev I.V."/>
            <person name="Mortensen U.H."/>
            <person name="Andersen M.R."/>
            <person name="Baker S.E."/>
        </authorList>
    </citation>
    <scope>NUCLEOTIDE SEQUENCE [LARGE SCALE GENOMIC DNA]</scope>
    <source>
        <strain evidence="2 3">CBS 114.51</strain>
    </source>
</reference>
<keyword evidence="1" id="KW-1133">Transmembrane helix</keyword>
<dbReference type="EMBL" id="KZ824858">
    <property type="protein sequence ID" value="RAH76773.1"/>
    <property type="molecule type" value="Genomic_DNA"/>
</dbReference>
<keyword evidence="1" id="KW-0472">Membrane</keyword>
<dbReference type="OrthoDB" id="4496641at2759"/>
<feature type="transmembrane region" description="Helical" evidence="1">
    <location>
        <begin position="73"/>
        <end position="91"/>
    </location>
</feature>
<protein>
    <submittedName>
        <fullName evidence="2">Uncharacterized protein</fullName>
    </submittedName>
</protein>
<feature type="non-terminal residue" evidence="2">
    <location>
        <position position="1"/>
    </location>
</feature>
<feature type="transmembrane region" description="Helical" evidence="1">
    <location>
        <begin position="28"/>
        <end position="53"/>
    </location>
</feature>
<sequence length="93" mass="10637">LSPSPTFDPFLKGVYHGVRASSVIWSQVYFYGVRTLVWIELGVIIALHLAVSLIPDYLDHYRHGWSESETMEFLGEVFGLGIEMVTAFLLYKR</sequence>
<keyword evidence="3" id="KW-1185">Reference proteome</keyword>
<keyword evidence="1" id="KW-0812">Transmembrane</keyword>
<gene>
    <name evidence="2" type="ORF">BO86DRAFT_291440</name>
</gene>
<dbReference type="AlphaFoldDB" id="A0A8T8WM39"/>
<evidence type="ECO:0000256" key="1">
    <source>
        <dbReference type="SAM" id="Phobius"/>
    </source>
</evidence>
<dbReference type="Proteomes" id="UP000249497">
    <property type="component" value="Unassembled WGS sequence"/>
</dbReference>
<dbReference type="RefSeq" id="XP_025522667.1">
    <property type="nucleotide sequence ID" value="XM_025667385.1"/>
</dbReference>
<name>A0A8T8WM39_ASPJA</name>
<organism evidence="2 3">
    <name type="scientific">Aspergillus japonicus CBS 114.51</name>
    <dbReference type="NCBI Taxonomy" id="1448312"/>
    <lineage>
        <taxon>Eukaryota</taxon>
        <taxon>Fungi</taxon>
        <taxon>Dikarya</taxon>
        <taxon>Ascomycota</taxon>
        <taxon>Pezizomycotina</taxon>
        <taxon>Eurotiomycetes</taxon>
        <taxon>Eurotiomycetidae</taxon>
        <taxon>Eurotiales</taxon>
        <taxon>Aspergillaceae</taxon>
        <taxon>Aspergillus</taxon>
        <taxon>Aspergillus subgen. Circumdati</taxon>
    </lineage>
</organism>
<evidence type="ECO:0000313" key="3">
    <source>
        <dbReference type="Proteomes" id="UP000249497"/>
    </source>
</evidence>
<dbReference type="GeneID" id="37171077"/>
<evidence type="ECO:0000313" key="2">
    <source>
        <dbReference type="EMBL" id="RAH76773.1"/>
    </source>
</evidence>
<accession>A0A8T8WM39</accession>
<feature type="non-terminal residue" evidence="2">
    <location>
        <position position="93"/>
    </location>
</feature>
<proteinExistence type="predicted"/>